<dbReference type="Pfam" id="PF00397">
    <property type="entry name" value="WW"/>
    <property type="match status" value="1"/>
</dbReference>
<accession>A0A2I0T9P3</accession>
<dbReference type="AlphaFoldDB" id="A0A2I0T9P3"/>
<proteinExistence type="predicted"/>
<gene>
    <name evidence="3" type="ORF">llap_19185</name>
</gene>
<dbReference type="SMART" id="SM00456">
    <property type="entry name" value="WW"/>
    <property type="match status" value="2"/>
</dbReference>
<dbReference type="SUPFAM" id="SSF51045">
    <property type="entry name" value="WW domain"/>
    <property type="match status" value="2"/>
</dbReference>
<name>A0A2I0T9P3_LIMLA</name>
<dbReference type="PANTHER" id="PTHR15377">
    <property type="entry name" value="TRANSCRIPTION ELONGATION REGULATOR 1"/>
    <property type="match status" value="1"/>
</dbReference>
<sequence>MAPPIVPMIHPQVAIAASPATLAGAAAVSEWTEYKTADGKTYYYNNRTLESTWEKPQELKEKALCHCLNPVPCFSLEEPKEEELTEEEKAAQKAKPVATTPIPGTPWCVVWTGDERVFFYNPTTRLSMWDRPDDLIGRADVDKIIQEPPHKKGMEEGKKLSKKKLIVEYNLLLILC</sequence>
<dbReference type="PANTHER" id="PTHR15377:SF7">
    <property type="entry name" value="TRANSCRIPTION ELONGATION REGULATOR 1"/>
    <property type="match status" value="1"/>
</dbReference>
<dbReference type="OrthoDB" id="63972at2759"/>
<dbReference type="Pfam" id="PF23517">
    <property type="entry name" value="WW_TCERG1"/>
    <property type="match status" value="1"/>
</dbReference>
<dbReference type="EMBL" id="KZ514535">
    <property type="protein sequence ID" value="PKU30510.1"/>
    <property type="molecule type" value="Genomic_DNA"/>
</dbReference>
<dbReference type="GO" id="GO:0005634">
    <property type="term" value="C:nucleus"/>
    <property type="evidence" value="ECO:0007669"/>
    <property type="project" value="TreeGrafter"/>
</dbReference>
<dbReference type="FunFam" id="2.20.70.10:FF:000015">
    <property type="entry name" value="Transcription elongation regulator 1 (CA150)"/>
    <property type="match status" value="1"/>
</dbReference>
<dbReference type="InterPro" id="IPR057565">
    <property type="entry name" value="WW_TCRG1_3rd"/>
</dbReference>
<feature type="domain" description="WW" evidence="2">
    <location>
        <begin position="105"/>
        <end position="134"/>
    </location>
</feature>
<evidence type="ECO:0000313" key="3">
    <source>
        <dbReference type="EMBL" id="PKU30510.1"/>
    </source>
</evidence>
<keyword evidence="4" id="KW-1185">Reference proteome</keyword>
<feature type="domain" description="WW" evidence="2">
    <location>
        <begin position="25"/>
        <end position="58"/>
    </location>
</feature>
<reference evidence="4" key="1">
    <citation type="submission" date="2017-11" db="EMBL/GenBank/DDBJ databases">
        <authorList>
            <person name="Lima N.C."/>
            <person name="Parody-Merino A.M."/>
            <person name="Battley P.F."/>
            <person name="Fidler A.E."/>
            <person name="Prosdocimi F."/>
        </authorList>
    </citation>
    <scope>NUCLEOTIDE SEQUENCE [LARGE SCALE GENOMIC DNA]</scope>
</reference>
<dbReference type="Proteomes" id="UP000233556">
    <property type="component" value="Unassembled WGS sequence"/>
</dbReference>
<protein>
    <submittedName>
        <fullName evidence="3">Transcription elongation regulator 1 isoform x2</fullName>
    </submittedName>
</protein>
<dbReference type="PROSITE" id="PS50020">
    <property type="entry name" value="WW_DOMAIN_2"/>
    <property type="match status" value="2"/>
</dbReference>
<dbReference type="CDD" id="cd00201">
    <property type="entry name" value="WW"/>
    <property type="match status" value="2"/>
</dbReference>
<dbReference type="InterPro" id="IPR036020">
    <property type="entry name" value="WW_dom_sf"/>
</dbReference>
<keyword evidence="1" id="KW-0677">Repeat</keyword>
<dbReference type="GO" id="GO:0070063">
    <property type="term" value="F:RNA polymerase binding"/>
    <property type="evidence" value="ECO:0007669"/>
    <property type="project" value="InterPro"/>
</dbReference>
<dbReference type="GO" id="GO:0003712">
    <property type="term" value="F:transcription coregulator activity"/>
    <property type="evidence" value="ECO:0007669"/>
    <property type="project" value="TreeGrafter"/>
</dbReference>
<reference evidence="4" key="2">
    <citation type="submission" date="2017-12" db="EMBL/GenBank/DDBJ databases">
        <title>Genome sequence of the Bar-tailed Godwit (Limosa lapponica baueri).</title>
        <authorList>
            <person name="Lima N.C.B."/>
            <person name="Parody-Merino A.M."/>
            <person name="Battley P.F."/>
            <person name="Fidler A.E."/>
            <person name="Prosdocimi F."/>
        </authorList>
    </citation>
    <scope>NUCLEOTIDE SEQUENCE [LARGE SCALE GENOMIC DNA]</scope>
</reference>
<dbReference type="FunFam" id="2.20.70.10:FF:000010">
    <property type="entry name" value="Transcription elongation regulator 1 (CA150)"/>
    <property type="match status" value="1"/>
</dbReference>
<dbReference type="InterPro" id="IPR001202">
    <property type="entry name" value="WW_dom"/>
</dbReference>
<organism evidence="3 4">
    <name type="scientific">Limosa lapponica baueri</name>
    <dbReference type="NCBI Taxonomy" id="1758121"/>
    <lineage>
        <taxon>Eukaryota</taxon>
        <taxon>Metazoa</taxon>
        <taxon>Chordata</taxon>
        <taxon>Craniata</taxon>
        <taxon>Vertebrata</taxon>
        <taxon>Euteleostomi</taxon>
        <taxon>Archelosauria</taxon>
        <taxon>Archosauria</taxon>
        <taxon>Dinosauria</taxon>
        <taxon>Saurischia</taxon>
        <taxon>Theropoda</taxon>
        <taxon>Coelurosauria</taxon>
        <taxon>Aves</taxon>
        <taxon>Neognathae</taxon>
        <taxon>Neoaves</taxon>
        <taxon>Charadriiformes</taxon>
        <taxon>Scolopacidae</taxon>
        <taxon>Limosa</taxon>
    </lineage>
</organism>
<evidence type="ECO:0000259" key="2">
    <source>
        <dbReference type="PROSITE" id="PS50020"/>
    </source>
</evidence>
<evidence type="ECO:0000313" key="4">
    <source>
        <dbReference type="Proteomes" id="UP000233556"/>
    </source>
</evidence>
<dbReference type="PROSITE" id="PS01159">
    <property type="entry name" value="WW_DOMAIN_1"/>
    <property type="match status" value="1"/>
</dbReference>
<dbReference type="InterPro" id="IPR045148">
    <property type="entry name" value="TCRG1-like"/>
</dbReference>
<evidence type="ECO:0000256" key="1">
    <source>
        <dbReference type="ARBA" id="ARBA00022737"/>
    </source>
</evidence>
<dbReference type="Gene3D" id="2.20.70.10">
    <property type="match status" value="2"/>
</dbReference>